<evidence type="ECO:0000313" key="1">
    <source>
        <dbReference type="EMBL" id="AEB06196.1"/>
    </source>
</evidence>
<organism evidence="1 2">
    <name type="scientific">Coriobacterium glomerans (strain ATCC 49209 / DSM 20642 / JCM 10262 / PW2)</name>
    <dbReference type="NCBI Taxonomy" id="700015"/>
    <lineage>
        <taxon>Bacteria</taxon>
        <taxon>Bacillati</taxon>
        <taxon>Actinomycetota</taxon>
        <taxon>Coriobacteriia</taxon>
        <taxon>Coriobacteriales</taxon>
        <taxon>Coriobacteriaceae</taxon>
        <taxon>Coriobacterium</taxon>
    </lineage>
</organism>
<proteinExistence type="predicted"/>
<keyword evidence="2" id="KW-1185">Reference proteome</keyword>
<name>F2N6Z7_CORGP</name>
<dbReference type="KEGG" id="cgo:Corgl_0068"/>
<protein>
    <submittedName>
        <fullName evidence="1">Uncharacterized protein</fullName>
    </submittedName>
</protein>
<accession>F2N6Z7</accession>
<gene>
    <name evidence="1" type="ordered locus">Corgl_0068</name>
</gene>
<sequence length="216" mass="24086">MDINTVATIINITTPLATAAAAAVAAAEYLHTKNAGEQARYIAVYPVLLYNAVNNSWVALKIAPAGIADIEENRTKSMAVAVVIENNSQQPIRDFSAKINIGAIEREVTQNGNRDETRAETEKKYDVAPEVNMLKIIPPGKWVVSIDETSDRSQKSNCNQWQGFNSLEDVLEFNEGTTRYNPIIRTDEDPLEEYSFIDSTSQVWCYRDGKLNKISR</sequence>
<reference evidence="2" key="1">
    <citation type="journal article" date="2013" name="Stand. Genomic Sci.">
        <title>Complete genome sequence of Coriobacterium glomerans type strain (PW2(T)) from the midgut of Pyrrhocoris apterus L. (red soldier bug).</title>
        <authorList>
            <person name="Stackebrandt E."/>
            <person name="Zeytun A."/>
            <person name="Lapidus A."/>
            <person name="Nolan M."/>
            <person name="Lucas S."/>
            <person name="Hammon N."/>
            <person name="Deshpande S."/>
            <person name="Cheng J.F."/>
            <person name="Tapia R."/>
            <person name="Goodwin L.A."/>
            <person name="Pitluck S."/>
            <person name="Liolios K."/>
            <person name="Pagani I."/>
            <person name="Ivanova N."/>
            <person name="Mavromatis K."/>
            <person name="Mikhailova N."/>
            <person name="Huntemann M."/>
            <person name="Pati A."/>
            <person name="Chen A."/>
            <person name="Palaniappan K."/>
            <person name="Chang Y.J."/>
            <person name="Land M."/>
            <person name="Hauser L."/>
            <person name="Rohde M."/>
            <person name="Pukall R."/>
            <person name="Goker M."/>
            <person name="Detter J.C."/>
            <person name="Woyke T."/>
            <person name="Bristow J."/>
            <person name="Eisen J.A."/>
            <person name="Markowitz V."/>
            <person name="Hugenholtz P."/>
            <person name="Kyrpides N.C."/>
            <person name="Klenk H.P."/>
        </authorList>
    </citation>
    <scope>NUCLEOTIDE SEQUENCE</scope>
    <source>
        <strain evidence="2">ATCC 49209 / DSM 20642 / JCM 10262 / PW2</strain>
    </source>
</reference>
<dbReference type="AlphaFoldDB" id="F2N6Z7"/>
<dbReference type="EMBL" id="CP002628">
    <property type="protein sequence ID" value="AEB06196.1"/>
    <property type="molecule type" value="Genomic_DNA"/>
</dbReference>
<dbReference type="STRING" id="700015.Corgl_0068"/>
<dbReference type="Proteomes" id="UP000006851">
    <property type="component" value="Chromosome"/>
</dbReference>
<evidence type="ECO:0000313" key="2">
    <source>
        <dbReference type="Proteomes" id="UP000006851"/>
    </source>
</evidence>
<dbReference type="HOGENOM" id="CLU_1275912_0_0_11"/>
<dbReference type="RefSeq" id="WP_013707939.1">
    <property type="nucleotide sequence ID" value="NC_015389.1"/>
</dbReference>